<organism evidence="1 2">
    <name type="scientific">Vitis vinifera</name>
    <name type="common">Grape</name>
    <dbReference type="NCBI Taxonomy" id="29760"/>
    <lineage>
        <taxon>Eukaryota</taxon>
        <taxon>Viridiplantae</taxon>
        <taxon>Streptophyta</taxon>
        <taxon>Embryophyta</taxon>
        <taxon>Tracheophyta</taxon>
        <taxon>Spermatophyta</taxon>
        <taxon>Magnoliopsida</taxon>
        <taxon>eudicotyledons</taxon>
        <taxon>Gunneridae</taxon>
        <taxon>Pentapetalae</taxon>
        <taxon>rosids</taxon>
        <taxon>Vitales</taxon>
        <taxon>Vitaceae</taxon>
        <taxon>Viteae</taxon>
        <taxon>Vitis</taxon>
    </lineage>
</organism>
<gene>
    <name evidence="1" type="ORF">CK203_038067</name>
</gene>
<proteinExistence type="predicted"/>
<protein>
    <submittedName>
        <fullName evidence="1">Uncharacterized protein</fullName>
    </submittedName>
</protein>
<name>A0A438H9Z7_VITVI</name>
<evidence type="ECO:0000313" key="2">
    <source>
        <dbReference type="Proteomes" id="UP000288805"/>
    </source>
</evidence>
<comment type="caution">
    <text evidence="1">The sequence shown here is derived from an EMBL/GenBank/DDBJ whole genome shotgun (WGS) entry which is preliminary data.</text>
</comment>
<dbReference type="AlphaFoldDB" id="A0A438H9Z7"/>
<evidence type="ECO:0000313" key="1">
    <source>
        <dbReference type="EMBL" id="RVW81278.1"/>
    </source>
</evidence>
<dbReference type="EMBL" id="QGNW01000254">
    <property type="protein sequence ID" value="RVW81278.1"/>
    <property type="molecule type" value="Genomic_DNA"/>
</dbReference>
<sequence length="83" mass="9230">MGTDVQLSKRIISFWLWLEAEGYDDMVKQLCCHDDHELLAPACAEAEVALAFLSTLICFSPILRISFRSLLGFLGVCHDPNSG</sequence>
<dbReference type="Proteomes" id="UP000288805">
    <property type="component" value="Unassembled WGS sequence"/>
</dbReference>
<reference evidence="1 2" key="1">
    <citation type="journal article" date="2018" name="PLoS Genet.">
        <title>Population sequencing reveals clonal diversity and ancestral inbreeding in the grapevine cultivar Chardonnay.</title>
        <authorList>
            <person name="Roach M.J."/>
            <person name="Johnson D.L."/>
            <person name="Bohlmann J."/>
            <person name="van Vuuren H.J."/>
            <person name="Jones S.J."/>
            <person name="Pretorius I.S."/>
            <person name="Schmidt S.A."/>
            <person name="Borneman A.R."/>
        </authorList>
    </citation>
    <scope>NUCLEOTIDE SEQUENCE [LARGE SCALE GENOMIC DNA]</scope>
    <source>
        <strain evidence="2">cv. Chardonnay</strain>
        <tissue evidence="1">Leaf</tissue>
    </source>
</reference>
<accession>A0A438H9Z7</accession>